<dbReference type="SUPFAM" id="SSF53850">
    <property type="entry name" value="Periplasmic binding protein-like II"/>
    <property type="match status" value="1"/>
</dbReference>
<evidence type="ECO:0000313" key="3">
    <source>
        <dbReference type="Proteomes" id="UP000029995"/>
    </source>
</evidence>
<dbReference type="AlphaFoldDB" id="A0A0A0D3C0"/>
<gene>
    <name evidence="2" type="ORF">P409_20545</name>
</gene>
<keyword evidence="1" id="KW-0732">Signal</keyword>
<evidence type="ECO:0000313" key="2">
    <source>
        <dbReference type="EMBL" id="KGM32584.1"/>
    </source>
</evidence>
<dbReference type="PANTHER" id="PTHR30024:SF2">
    <property type="entry name" value="ABC TRANSPORTER SUBSTRATE-BINDING PROTEIN"/>
    <property type="match status" value="1"/>
</dbReference>
<dbReference type="PANTHER" id="PTHR30024">
    <property type="entry name" value="ALIPHATIC SULFONATES-BINDING PROTEIN-RELATED"/>
    <property type="match status" value="1"/>
</dbReference>
<evidence type="ECO:0008006" key="4">
    <source>
        <dbReference type="Google" id="ProtNLM"/>
    </source>
</evidence>
<organism evidence="2 3">
    <name type="scientific">Inquilinus limosus MP06</name>
    <dbReference type="NCBI Taxonomy" id="1398085"/>
    <lineage>
        <taxon>Bacteria</taxon>
        <taxon>Pseudomonadati</taxon>
        <taxon>Pseudomonadota</taxon>
        <taxon>Alphaproteobacteria</taxon>
        <taxon>Rhodospirillales</taxon>
        <taxon>Rhodospirillaceae</taxon>
        <taxon>Inquilinus</taxon>
    </lineage>
</organism>
<comment type="caution">
    <text evidence="2">The sequence shown here is derived from an EMBL/GenBank/DDBJ whole genome shotgun (WGS) entry which is preliminary data.</text>
</comment>
<accession>A0A0A0D3C0</accession>
<reference evidence="2 3" key="1">
    <citation type="submission" date="2014-01" db="EMBL/GenBank/DDBJ databases">
        <title>Genome sequence determination for a cystic fibrosis isolate, Inquilinus limosus.</title>
        <authorList>
            <person name="Pino M."/>
            <person name="Di Conza J."/>
            <person name="Gutkind G."/>
        </authorList>
    </citation>
    <scope>NUCLEOTIDE SEQUENCE [LARGE SCALE GENOMIC DNA]</scope>
    <source>
        <strain evidence="2 3">MP06</strain>
    </source>
</reference>
<dbReference type="OrthoDB" id="6788250at2"/>
<dbReference type="Proteomes" id="UP000029995">
    <property type="component" value="Unassembled WGS sequence"/>
</dbReference>
<proteinExistence type="predicted"/>
<name>A0A0A0D3C0_9PROT</name>
<dbReference type="RefSeq" id="WP_034842833.1">
    <property type="nucleotide sequence ID" value="NZ_JANX01000294.1"/>
</dbReference>
<feature type="signal peptide" evidence="1">
    <location>
        <begin position="1"/>
        <end position="24"/>
    </location>
</feature>
<feature type="chain" id="PRO_5001960741" description="Nitrate ABC transporter substrate-binding protein" evidence="1">
    <location>
        <begin position="25"/>
        <end position="335"/>
    </location>
</feature>
<protein>
    <recommendedName>
        <fullName evidence="4">Nitrate ABC transporter substrate-binding protein</fullName>
    </recommendedName>
</protein>
<sequence length="335" mass="35653">MRARLSLLVAAATLLALATPAARAETDTLRIAQQFGISYLPMIVAKQQKLIEAAVTEAGLPAPQIDWIQVSGGAAMNEALLSGSLDVAAAGAPPAITLWAKTRGSIDVKGIASLGSMPIYLTTTNPQVKTLADFTDKDRIALPAVKVGFQAVLLQMAAAQAFGEDQATKLDELTVSMSHPDATAALLSGSTEVTANFGAPPFQNQQLQDSRIHRVLSSFDVLGGPHTFNVVYATGAFYADNPKTVAAIVTALDRADQFIQAHPAEAAKLYIAAESSKLPEAFVEALITAPDTRYTVAPENILKFVDFQHRIGQIATTTTDWRDLFFPPLHDRQGS</sequence>
<dbReference type="Pfam" id="PF13379">
    <property type="entry name" value="NMT1_2"/>
    <property type="match status" value="1"/>
</dbReference>
<dbReference type="EMBL" id="JANX01000294">
    <property type="protein sequence ID" value="KGM32584.1"/>
    <property type="molecule type" value="Genomic_DNA"/>
</dbReference>
<evidence type="ECO:0000256" key="1">
    <source>
        <dbReference type="SAM" id="SignalP"/>
    </source>
</evidence>
<dbReference type="Gene3D" id="3.40.190.10">
    <property type="entry name" value="Periplasmic binding protein-like II"/>
    <property type="match status" value="2"/>
</dbReference>